<dbReference type="AlphaFoldDB" id="A0A940SL90"/>
<organism evidence="1 2">
    <name type="scientific">Gottfriedia endophytica</name>
    <dbReference type="NCBI Taxonomy" id="2820819"/>
    <lineage>
        <taxon>Bacteria</taxon>
        <taxon>Bacillati</taxon>
        <taxon>Bacillota</taxon>
        <taxon>Bacilli</taxon>
        <taxon>Bacillales</taxon>
        <taxon>Bacillaceae</taxon>
        <taxon>Gottfriedia</taxon>
    </lineage>
</organism>
<dbReference type="Pfam" id="PF14350">
    <property type="entry name" value="Beta_protein"/>
    <property type="match status" value="1"/>
</dbReference>
<dbReference type="RefSeq" id="WP_209407198.1">
    <property type="nucleotide sequence ID" value="NZ_JAGIYQ010000015.1"/>
</dbReference>
<gene>
    <name evidence="1" type="ORF">J5Y03_17010</name>
</gene>
<keyword evidence="2" id="KW-1185">Reference proteome</keyword>
<protein>
    <submittedName>
        <fullName evidence="1">Beta family protein</fullName>
    </submittedName>
</protein>
<dbReference type="EMBL" id="JAGIYQ010000015">
    <property type="protein sequence ID" value="MBP0726859.1"/>
    <property type="molecule type" value="Genomic_DNA"/>
</dbReference>
<sequence length="372" mass="42244">MFDHNHYVPILKWKRGERTALEHLNQTYKDNMTPLIEIQPVPFDHENGDFRKSIDDHLKDVGTQVKTVWNHAKPIFVDLETLYDNEDFEDDILQSGQHPVEYVIDEIESNGVPAIPVTGLIRSQPFHTAIKSICSKYNRGICLRLEIADLSDIFNLKKNIDNLSNFLHLDKSMVDVILDYKQIIPEQEKQQLSNVTLTLVQLPYLMEWRTITLASTAFPKNLNKIPTGTSGTLPRSEWIIYQSLRNYGLARIPTFGDYTITHPDFVNIDPRLINVAAGIKYTSGNNFHIFRGTGTRNKGFGQMIQICINVINHVSYCGNTFSYGDQNIWNCAHQTTTTGTIEKWVTAGVNHHLTLVSHDLSNLHGASIVGSL</sequence>
<dbReference type="Proteomes" id="UP000682134">
    <property type="component" value="Unassembled WGS sequence"/>
</dbReference>
<accession>A0A940SL90</accession>
<reference evidence="1" key="1">
    <citation type="submission" date="2021-04" db="EMBL/GenBank/DDBJ databases">
        <title>Genome seq and assembly of Bacillus sp.</title>
        <authorList>
            <person name="Chhetri G."/>
        </authorList>
    </citation>
    <scope>NUCLEOTIDE SEQUENCE</scope>
    <source>
        <strain evidence="1">RG28</strain>
    </source>
</reference>
<proteinExistence type="predicted"/>
<comment type="caution">
    <text evidence="1">The sequence shown here is derived from an EMBL/GenBank/DDBJ whole genome shotgun (WGS) entry which is preliminary data.</text>
</comment>
<dbReference type="InterPro" id="IPR025683">
    <property type="entry name" value="Protein_beta"/>
</dbReference>
<evidence type="ECO:0000313" key="1">
    <source>
        <dbReference type="EMBL" id="MBP0726859.1"/>
    </source>
</evidence>
<name>A0A940SL90_9BACI</name>
<evidence type="ECO:0000313" key="2">
    <source>
        <dbReference type="Proteomes" id="UP000682134"/>
    </source>
</evidence>